<comment type="catalytic activity">
    <reaction evidence="5">
        <text>[protein]-C-terminal S-[(2E,6E)-farnesyl]-L-cysteine + S-adenosyl-L-methionine = [protein]-C-terminal S-[(2E,6E)-farnesyl]-L-cysteine methyl ester + S-adenosyl-L-homocysteine</text>
        <dbReference type="Rhea" id="RHEA:21672"/>
        <dbReference type="Rhea" id="RHEA-COMP:12125"/>
        <dbReference type="Rhea" id="RHEA-COMP:12126"/>
        <dbReference type="ChEBI" id="CHEBI:57856"/>
        <dbReference type="ChEBI" id="CHEBI:59789"/>
        <dbReference type="ChEBI" id="CHEBI:90510"/>
        <dbReference type="ChEBI" id="CHEBI:90511"/>
        <dbReference type="EC" id="2.1.1.100"/>
    </reaction>
</comment>
<dbReference type="EMBL" id="JH930476">
    <property type="protein sequence ID" value="EKM52080.1"/>
    <property type="molecule type" value="Genomic_DNA"/>
</dbReference>
<keyword evidence="4 5" id="KW-0472">Membrane</keyword>
<comment type="subcellular location">
    <subcellularLocation>
        <location evidence="5">Endoplasmic reticulum membrane</location>
        <topology evidence="5">Multi-pass membrane protein</topology>
    </subcellularLocation>
    <subcellularLocation>
        <location evidence="1">Membrane</location>
        <topology evidence="1">Multi-pass membrane protein</topology>
    </subcellularLocation>
</comment>
<keyword evidence="8" id="KW-1185">Reference proteome</keyword>
<evidence type="ECO:0000256" key="5">
    <source>
        <dbReference type="RuleBase" id="RU362022"/>
    </source>
</evidence>
<evidence type="ECO:0000256" key="6">
    <source>
        <dbReference type="SAM" id="SignalP"/>
    </source>
</evidence>
<dbReference type="HOGENOM" id="CLU_065200_6_0_1"/>
<evidence type="ECO:0000256" key="2">
    <source>
        <dbReference type="ARBA" id="ARBA00022692"/>
    </source>
</evidence>
<keyword evidence="5" id="KW-0808">Transferase</keyword>
<dbReference type="InterPro" id="IPR007269">
    <property type="entry name" value="ICMT_MeTrfase"/>
</dbReference>
<evidence type="ECO:0000313" key="8">
    <source>
        <dbReference type="Proteomes" id="UP000008370"/>
    </source>
</evidence>
<evidence type="ECO:0000256" key="4">
    <source>
        <dbReference type="ARBA" id="ARBA00023136"/>
    </source>
</evidence>
<evidence type="ECO:0000313" key="7">
    <source>
        <dbReference type="EMBL" id="EKM52080.1"/>
    </source>
</evidence>
<comment type="similarity">
    <text evidence="5">Belongs to the class VI-like SAM-binding methyltransferase superfamily. Isoprenylcysteine carboxyl methyltransferase family.</text>
</comment>
<dbReference type="GeneID" id="18908101"/>
<keyword evidence="6" id="KW-0732">Signal</keyword>
<evidence type="ECO:0000256" key="3">
    <source>
        <dbReference type="ARBA" id="ARBA00022989"/>
    </source>
</evidence>
<feature type="transmembrane region" description="Helical" evidence="5">
    <location>
        <begin position="169"/>
        <end position="191"/>
    </location>
</feature>
<gene>
    <name evidence="7" type="ORF">PHACADRAFT_128237</name>
</gene>
<sequence>MIWLPVTHTLASPLIKVPLLVAATARTAQAMTPPNPPLGPENMKLYDGLGDSMKHAMVCSGYVHKGLYWANVIAESAVIIAEHFRSPRTFVPHPQVQASLPEAESKHATHNIRTRPWWSAGCALMYAGSAIRPASHHALGKLFTWELTVRNDHVLVTGGSYAVVRHPSFVGMAMLSVGLVLCHFSPGGYFAECVGWDTFASKAFTVFWGGWILLIPTFLMTRVNTEDEVLRREFGKQWESYAERTPYKLIPYVY</sequence>
<evidence type="ECO:0000256" key="1">
    <source>
        <dbReference type="ARBA" id="ARBA00004141"/>
    </source>
</evidence>
<dbReference type="AlphaFoldDB" id="K5VZ08"/>
<organism evidence="7 8">
    <name type="scientific">Phanerochaete carnosa (strain HHB-10118-sp)</name>
    <name type="common">White-rot fungus</name>
    <name type="synonym">Peniophora carnosa</name>
    <dbReference type="NCBI Taxonomy" id="650164"/>
    <lineage>
        <taxon>Eukaryota</taxon>
        <taxon>Fungi</taxon>
        <taxon>Dikarya</taxon>
        <taxon>Basidiomycota</taxon>
        <taxon>Agaricomycotina</taxon>
        <taxon>Agaricomycetes</taxon>
        <taxon>Polyporales</taxon>
        <taxon>Phanerochaetaceae</taxon>
        <taxon>Phanerochaete</taxon>
    </lineage>
</organism>
<feature type="signal peptide" evidence="6">
    <location>
        <begin position="1"/>
        <end position="30"/>
    </location>
</feature>
<dbReference type="KEGG" id="pco:PHACADRAFT_128237"/>
<dbReference type="EC" id="2.1.1.100" evidence="5"/>
<feature type="chain" id="PRO_5003885248" description="Protein-S-isoprenylcysteine O-methyltransferase" evidence="6">
    <location>
        <begin position="31"/>
        <end position="254"/>
    </location>
</feature>
<accession>K5VZ08</accession>
<keyword evidence="5" id="KW-0489">Methyltransferase</keyword>
<comment type="caution">
    <text evidence="5">Lacks conserved residue(s) required for the propagation of feature annotation.</text>
</comment>
<dbReference type="GO" id="GO:0005789">
    <property type="term" value="C:endoplasmic reticulum membrane"/>
    <property type="evidence" value="ECO:0007669"/>
    <property type="project" value="UniProtKB-SubCell"/>
</dbReference>
<dbReference type="PANTHER" id="PTHR12714">
    <property type="entry name" value="PROTEIN-S ISOPRENYLCYSTEINE O-METHYLTRANSFERASE"/>
    <property type="match status" value="1"/>
</dbReference>
<dbReference type="GO" id="GO:0032259">
    <property type="term" value="P:methylation"/>
    <property type="evidence" value="ECO:0007669"/>
    <property type="project" value="UniProtKB-KW"/>
</dbReference>
<dbReference type="RefSeq" id="XP_007399861.1">
    <property type="nucleotide sequence ID" value="XM_007399799.1"/>
</dbReference>
<dbReference type="Gene3D" id="1.20.120.1630">
    <property type="match status" value="1"/>
</dbReference>
<name>K5VZ08_PHACS</name>
<proteinExistence type="inferred from homology"/>
<dbReference type="STRING" id="650164.K5VZ08"/>
<dbReference type="Proteomes" id="UP000008370">
    <property type="component" value="Unassembled WGS sequence"/>
</dbReference>
<keyword evidence="5" id="KW-0949">S-adenosyl-L-methionine</keyword>
<reference evidence="7 8" key="1">
    <citation type="journal article" date="2012" name="BMC Genomics">
        <title>Comparative genomics of the white-rot fungi, Phanerochaete carnosa and P. chrysosporium, to elucidate the genetic basis of the distinct wood types they colonize.</title>
        <authorList>
            <person name="Suzuki H."/>
            <person name="MacDonald J."/>
            <person name="Syed K."/>
            <person name="Salamov A."/>
            <person name="Hori C."/>
            <person name="Aerts A."/>
            <person name="Henrissat B."/>
            <person name="Wiebenga A."/>
            <person name="vanKuyk P.A."/>
            <person name="Barry K."/>
            <person name="Lindquist E."/>
            <person name="LaButti K."/>
            <person name="Lapidus A."/>
            <person name="Lucas S."/>
            <person name="Coutinho P."/>
            <person name="Gong Y."/>
            <person name="Samejima M."/>
            <person name="Mahadevan R."/>
            <person name="Abou-Zaid M."/>
            <person name="de Vries R.P."/>
            <person name="Igarashi K."/>
            <person name="Yadav J.S."/>
            <person name="Grigoriev I.V."/>
            <person name="Master E.R."/>
        </authorList>
    </citation>
    <scope>NUCLEOTIDE SEQUENCE [LARGE SCALE GENOMIC DNA]</scope>
    <source>
        <strain evidence="7 8">HHB-10118-sp</strain>
    </source>
</reference>
<dbReference type="InParanoid" id="K5VZ08"/>
<protein>
    <recommendedName>
        <fullName evidence="5">Protein-S-isoprenylcysteine O-methyltransferase</fullName>
        <ecNumber evidence="5">2.1.1.100</ecNumber>
    </recommendedName>
</protein>
<keyword evidence="3 5" id="KW-1133">Transmembrane helix</keyword>
<dbReference type="Pfam" id="PF04140">
    <property type="entry name" value="ICMT"/>
    <property type="match status" value="1"/>
</dbReference>
<dbReference type="OrthoDB" id="422086at2759"/>
<keyword evidence="2 5" id="KW-0812">Transmembrane</keyword>
<dbReference type="PANTHER" id="PTHR12714:SF9">
    <property type="entry name" value="PROTEIN-S-ISOPRENYLCYSTEINE O-METHYLTRANSFERASE"/>
    <property type="match status" value="1"/>
</dbReference>
<keyword evidence="5" id="KW-0256">Endoplasmic reticulum</keyword>
<feature type="transmembrane region" description="Helical" evidence="5">
    <location>
        <begin position="203"/>
        <end position="223"/>
    </location>
</feature>
<dbReference type="GO" id="GO:0004671">
    <property type="term" value="F:protein C-terminal S-isoprenylcysteine carboxyl O-methyltransferase activity"/>
    <property type="evidence" value="ECO:0007669"/>
    <property type="project" value="UniProtKB-EC"/>
</dbReference>